<keyword evidence="1" id="KW-0472">Membrane</keyword>
<proteinExistence type="predicted"/>
<feature type="transmembrane region" description="Helical" evidence="1">
    <location>
        <begin position="35"/>
        <end position="59"/>
    </location>
</feature>
<protein>
    <submittedName>
        <fullName evidence="3">Putative amino-acid metabolite efflux pump</fullName>
    </submittedName>
</protein>
<organism evidence="3 4">
    <name type="scientific">Roseibium alexandrii</name>
    <dbReference type="NCBI Taxonomy" id="388408"/>
    <lineage>
        <taxon>Bacteria</taxon>
        <taxon>Pseudomonadati</taxon>
        <taxon>Pseudomonadota</taxon>
        <taxon>Alphaproteobacteria</taxon>
        <taxon>Hyphomicrobiales</taxon>
        <taxon>Stappiaceae</taxon>
        <taxon>Roseibium</taxon>
    </lineage>
</organism>
<evidence type="ECO:0000313" key="4">
    <source>
        <dbReference type="Proteomes" id="UP000053235"/>
    </source>
</evidence>
<feature type="domain" description="EamA" evidence="2">
    <location>
        <begin position="7"/>
        <end position="136"/>
    </location>
</feature>
<dbReference type="EMBL" id="CXWD01000005">
    <property type="protein sequence ID" value="CTQ67597.1"/>
    <property type="molecule type" value="Genomic_DNA"/>
</dbReference>
<dbReference type="Pfam" id="PF00892">
    <property type="entry name" value="EamA"/>
    <property type="match status" value="2"/>
</dbReference>
<feature type="transmembrane region" description="Helical" evidence="1">
    <location>
        <begin position="97"/>
        <end position="115"/>
    </location>
</feature>
<reference evidence="4" key="1">
    <citation type="submission" date="2015-07" db="EMBL/GenBank/DDBJ databases">
        <authorList>
            <person name="Rodrigo-Torres Lidia"/>
            <person name="Arahal R.David."/>
        </authorList>
    </citation>
    <scope>NUCLEOTIDE SEQUENCE [LARGE SCALE GENOMIC DNA]</scope>
    <source>
        <strain evidence="4">CECT 5112</strain>
    </source>
</reference>
<feature type="transmembrane region" description="Helical" evidence="1">
    <location>
        <begin position="181"/>
        <end position="198"/>
    </location>
</feature>
<keyword evidence="1" id="KW-1133">Transmembrane helix</keyword>
<sequence>MSERTTGILEMTFAMTLIGTLGIFVVFSGESPVTVAFWRCLFGAIGLALICSLKGAFAFKISPKQFLLAVLGGIALTTNWVMLFYAIGHASISLTTAIYNTQPFMLVCFGVLFFGEHLTLRKLSWLALAFCGVVVIAQSKPELAYADGNFAVGVALSIGAAFLWAVAVVVTKKLSGIPSHLIALIQVSAGAILLAPFASVSDLPSQSTAWASLLTLGFVHTAMMYTILYSAVQKLPTDLQGALTFLYPSVAYVTDYLVLGQKLGTMQILGVAVIMLAAAGMTLGWRLPFFRKEKSYHQA</sequence>
<feature type="transmembrane region" description="Helical" evidence="1">
    <location>
        <begin position="210"/>
        <end position="232"/>
    </location>
</feature>
<dbReference type="AlphaFoldDB" id="A0A0M6ZZ40"/>
<dbReference type="InterPro" id="IPR037185">
    <property type="entry name" value="EmrE-like"/>
</dbReference>
<accession>A0A0M6ZZ40</accession>
<keyword evidence="1" id="KW-0812">Transmembrane</keyword>
<feature type="transmembrane region" description="Helical" evidence="1">
    <location>
        <begin position="265"/>
        <end position="285"/>
    </location>
</feature>
<feature type="transmembrane region" description="Helical" evidence="1">
    <location>
        <begin position="239"/>
        <end position="259"/>
    </location>
</feature>
<feature type="transmembrane region" description="Helical" evidence="1">
    <location>
        <begin position="7"/>
        <end position="29"/>
    </location>
</feature>
<keyword evidence="4" id="KW-1185">Reference proteome</keyword>
<dbReference type="Gene3D" id="1.10.3730.20">
    <property type="match status" value="1"/>
</dbReference>
<dbReference type="GO" id="GO:0016020">
    <property type="term" value="C:membrane"/>
    <property type="evidence" value="ECO:0007669"/>
    <property type="project" value="InterPro"/>
</dbReference>
<dbReference type="InterPro" id="IPR000620">
    <property type="entry name" value="EamA_dom"/>
</dbReference>
<dbReference type="SUPFAM" id="SSF103481">
    <property type="entry name" value="Multidrug resistance efflux transporter EmrE"/>
    <property type="match status" value="2"/>
</dbReference>
<dbReference type="PANTHER" id="PTHR22911">
    <property type="entry name" value="ACYL-MALONYL CONDENSING ENZYME-RELATED"/>
    <property type="match status" value="1"/>
</dbReference>
<feature type="transmembrane region" description="Helical" evidence="1">
    <location>
        <begin position="122"/>
        <end position="138"/>
    </location>
</feature>
<gene>
    <name evidence="3" type="primary">eamA_2</name>
    <name evidence="3" type="ORF">LAX5112_01446</name>
</gene>
<name>A0A0M6ZZ40_9HYPH</name>
<dbReference type="OrthoDB" id="9814238at2"/>
<feature type="transmembrane region" description="Helical" evidence="1">
    <location>
        <begin position="66"/>
        <end position="85"/>
    </location>
</feature>
<feature type="transmembrane region" description="Helical" evidence="1">
    <location>
        <begin position="150"/>
        <end position="169"/>
    </location>
</feature>
<evidence type="ECO:0000259" key="2">
    <source>
        <dbReference type="Pfam" id="PF00892"/>
    </source>
</evidence>
<dbReference type="RefSeq" id="WP_055671271.1">
    <property type="nucleotide sequence ID" value="NZ_CXWD01000005.1"/>
</dbReference>
<evidence type="ECO:0000313" key="3">
    <source>
        <dbReference type="EMBL" id="CTQ67597.1"/>
    </source>
</evidence>
<dbReference type="Proteomes" id="UP000053235">
    <property type="component" value="Unassembled WGS sequence"/>
</dbReference>
<dbReference type="PANTHER" id="PTHR22911:SF102">
    <property type="entry name" value="MEMBRANE PROTEIN"/>
    <property type="match status" value="1"/>
</dbReference>
<dbReference type="STRING" id="388408.LAX5112_01446"/>
<evidence type="ECO:0000256" key="1">
    <source>
        <dbReference type="SAM" id="Phobius"/>
    </source>
</evidence>
<feature type="domain" description="EamA" evidence="2">
    <location>
        <begin position="153"/>
        <end position="282"/>
    </location>
</feature>